<dbReference type="GO" id="GO:0003899">
    <property type="term" value="F:DNA-directed RNA polymerase activity"/>
    <property type="evidence" value="ECO:0007669"/>
    <property type="project" value="InterPro"/>
</dbReference>
<dbReference type="AlphaFoldDB" id="A0A7S3XHK5"/>
<dbReference type="PANTHER" id="PTHR10535">
    <property type="entry name" value="DNA-DIRECTED RNA POLYMERASES I, II, AND III SUBUNIT RPABC1"/>
    <property type="match status" value="1"/>
</dbReference>
<proteinExistence type="inferred from homology"/>
<sequence>MTRGVMVVENPLTAFSRRAIAELTGMRIDTFLDNELLVNITDHVLVPKHELLTTSEKAAVLTRYSIKENQLPRIMASDPVARYLGLKKGDVVKITRKSATAGRYVTYRVCDTAM</sequence>
<dbReference type="GO" id="GO:0042797">
    <property type="term" value="P:tRNA transcription by RNA polymerase III"/>
    <property type="evidence" value="ECO:0007669"/>
    <property type="project" value="TreeGrafter"/>
</dbReference>
<dbReference type="GO" id="GO:0006366">
    <property type="term" value="P:transcription by RNA polymerase II"/>
    <property type="evidence" value="ECO:0007669"/>
    <property type="project" value="TreeGrafter"/>
</dbReference>
<dbReference type="Gene3D" id="3.90.940.20">
    <property type="entry name" value="RPB5-like RNA polymerase subunit"/>
    <property type="match status" value="1"/>
</dbReference>
<protein>
    <recommendedName>
        <fullName evidence="4">RNA polymerase subunit H/Rpb5 C-terminal domain-containing protein</fullName>
    </recommendedName>
</protein>
<evidence type="ECO:0000256" key="3">
    <source>
        <dbReference type="ARBA" id="ARBA00025765"/>
    </source>
</evidence>
<dbReference type="InterPro" id="IPR014381">
    <property type="entry name" value="Arch_Rpo5/euc_Rpb5"/>
</dbReference>
<dbReference type="PROSITE" id="PS01110">
    <property type="entry name" value="RNA_POL_H_23KD"/>
    <property type="match status" value="1"/>
</dbReference>
<dbReference type="NCBIfam" id="NF007129">
    <property type="entry name" value="PRK09570.1"/>
    <property type="match status" value="1"/>
</dbReference>
<accession>A0A7S3XHK5</accession>
<dbReference type="Pfam" id="PF01191">
    <property type="entry name" value="RNA_pol_Rpb5_C"/>
    <property type="match status" value="1"/>
</dbReference>
<evidence type="ECO:0000259" key="4">
    <source>
        <dbReference type="Pfam" id="PF01191"/>
    </source>
</evidence>
<dbReference type="InterPro" id="IPR035913">
    <property type="entry name" value="RPB5-like_sf"/>
</dbReference>
<dbReference type="SUPFAM" id="SSF53036">
    <property type="entry name" value="Eukaryotic RPB5 N-terminal domain"/>
    <property type="match status" value="1"/>
</dbReference>
<comment type="similarity">
    <text evidence="3">Belongs to the archaeal Rpo5/eukaryotic RPB5 RNA polymerase subunit family.</text>
</comment>
<reference evidence="5" key="1">
    <citation type="submission" date="2021-01" db="EMBL/GenBank/DDBJ databases">
        <authorList>
            <person name="Corre E."/>
            <person name="Pelletier E."/>
            <person name="Niang G."/>
            <person name="Scheremetjew M."/>
            <person name="Finn R."/>
            <person name="Kale V."/>
            <person name="Holt S."/>
            <person name="Cochrane G."/>
            <person name="Meng A."/>
            <person name="Brown T."/>
            <person name="Cohen L."/>
        </authorList>
    </citation>
    <scope>NUCLEOTIDE SEQUENCE</scope>
    <source>
        <strain evidence="5">CCMP1795</strain>
    </source>
</reference>
<dbReference type="InterPro" id="IPR020608">
    <property type="entry name" value="RNA_pol_subH/Rpb5_CS"/>
</dbReference>
<gene>
    <name evidence="5" type="ORF">OMAR00292_LOCUS3143</name>
</gene>
<evidence type="ECO:0000256" key="2">
    <source>
        <dbReference type="ARBA" id="ARBA00023163"/>
    </source>
</evidence>
<evidence type="ECO:0000256" key="1">
    <source>
        <dbReference type="ARBA" id="ARBA00004123"/>
    </source>
</evidence>
<organism evidence="5">
    <name type="scientific">Oxyrrhis marina</name>
    <name type="common">Dinoflagellate</name>
    <dbReference type="NCBI Taxonomy" id="2969"/>
    <lineage>
        <taxon>Eukaryota</taxon>
        <taxon>Sar</taxon>
        <taxon>Alveolata</taxon>
        <taxon>Dinophyceae</taxon>
        <taxon>Oxyrrhinales</taxon>
        <taxon>Oxyrrhinaceae</taxon>
        <taxon>Oxyrrhis</taxon>
    </lineage>
</organism>
<dbReference type="PANTHER" id="PTHR10535:SF0">
    <property type="entry name" value="DNA-DIRECTED RNA POLYMERASES I, II, AND III SUBUNIT RPABC1"/>
    <property type="match status" value="1"/>
</dbReference>
<dbReference type="InterPro" id="IPR036710">
    <property type="entry name" value="RNA_pol_Rpb5_N_sf"/>
</dbReference>
<dbReference type="InterPro" id="IPR000783">
    <property type="entry name" value="RNA_pol_subH/Rpb5_C"/>
</dbReference>
<name>A0A7S3XHK5_OXYMA</name>
<dbReference type="GO" id="GO:0006362">
    <property type="term" value="P:transcription elongation by RNA polymerase I"/>
    <property type="evidence" value="ECO:0007669"/>
    <property type="project" value="TreeGrafter"/>
</dbReference>
<dbReference type="HAMAP" id="MF_00025">
    <property type="entry name" value="RNApol_Rpo5_RPB5"/>
    <property type="match status" value="1"/>
</dbReference>
<dbReference type="GO" id="GO:0005665">
    <property type="term" value="C:RNA polymerase II, core complex"/>
    <property type="evidence" value="ECO:0007669"/>
    <property type="project" value="TreeGrafter"/>
</dbReference>
<evidence type="ECO:0000313" key="5">
    <source>
        <dbReference type="EMBL" id="CAE0617267.1"/>
    </source>
</evidence>
<dbReference type="FunFam" id="3.90.940.20:FF:000001">
    <property type="entry name" value="DNA-directed RNA polymerases I, II, and III subunit RPABC1"/>
    <property type="match status" value="1"/>
</dbReference>
<feature type="domain" description="RNA polymerase subunit H/Rpb5 C-terminal" evidence="4">
    <location>
        <begin position="38"/>
        <end position="110"/>
    </location>
</feature>
<dbReference type="SUPFAM" id="SSF55287">
    <property type="entry name" value="RPB5-like RNA polymerase subunit"/>
    <property type="match status" value="1"/>
</dbReference>
<keyword evidence="2" id="KW-0804">Transcription</keyword>
<dbReference type="GO" id="GO:0005736">
    <property type="term" value="C:RNA polymerase I complex"/>
    <property type="evidence" value="ECO:0007669"/>
    <property type="project" value="TreeGrafter"/>
</dbReference>
<dbReference type="EMBL" id="HBIT01006293">
    <property type="protein sequence ID" value="CAE0617267.1"/>
    <property type="molecule type" value="Transcribed_RNA"/>
</dbReference>
<dbReference type="GO" id="GO:0003677">
    <property type="term" value="F:DNA binding"/>
    <property type="evidence" value="ECO:0007669"/>
    <property type="project" value="InterPro"/>
</dbReference>
<dbReference type="GO" id="GO:0005666">
    <property type="term" value="C:RNA polymerase III complex"/>
    <property type="evidence" value="ECO:0007669"/>
    <property type="project" value="TreeGrafter"/>
</dbReference>
<comment type="subcellular location">
    <subcellularLocation>
        <location evidence="1">Nucleus</location>
    </subcellularLocation>
</comment>